<gene>
    <name evidence="1" type="ORF">IF1G_11015</name>
</gene>
<comment type="caution">
    <text evidence="1">The sequence shown here is derived from an EMBL/GenBank/DDBJ whole genome shotgun (WGS) entry which is preliminary data.</text>
</comment>
<dbReference type="Proteomes" id="UP000315783">
    <property type="component" value="Unassembled WGS sequence"/>
</dbReference>
<evidence type="ECO:0000313" key="2">
    <source>
        <dbReference type="Proteomes" id="UP000315783"/>
    </source>
</evidence>
<dbReference type="AlphaFoldDB" id="A0A545VJJ9"/>
<dbReference type="Gene3D" id="3.30.465.10">
    <property type="match status" value="1"/>
</dbReference>
<evidence type="ECO:0000313" key="1">
    <source>
        <dbReference type="EMBL" id="TQV90379.1"/>
    </source>
</evidence>
<dbReference type="InterPro" id="IPR016169">
    <property type="entry name" value="FAD-bd_PCMH_sub2"/>
</dbReference>
<dbReference type="STRING" id="43265.A0A545VJJ9"/>
<protein>
    <submittedName>
        <fullName evidence="1">Fad-dependent oxygenase protein</fullName>
    </submittedName>
</protein>
<dbReference type="Gene3D" id="3.40.462.20">
    <property type="match status" value="1"/>
</dbReference>
<name>A0A545VJJ9_9HYPO</name>
<accession>A0A545VJJ9</accession>
<organism evidence="1 2">
    <name type="scientific">Cordyceps javanica</name>
    <dbReference type="NCBI Taxonomy" id="43265"/>
    <lineage>
        <taxon>Eukaryota</taxon>
        <taxon>Fungi</taxon>
        <taxon>Dikarya</taxon>
        <taxon>Ascomycota</taxon>
        <taxon>Pezizomycotina</taxon>
        <taxon>Sordariomycetes</taxon>
        <taxon>Hypocreomycetidae</taxon>
        <taxon>Hypocreales</taxon>
        <taxon>Cordycipitaceae</taxon>
        <taxon>Cordyceps</taxon>
    </lineage>
</organism>
<proteinExistence type="predicted"/>
<dbReference type="EMBL" id="SPUK01000028">
    <property type="protein sequence ID" value="TQV90379.1"/>
    <property type="molecule type" value="Genomic_DNA"/>
</dbReference>
<reference evidence="1 2" key="1">
    <citation type="journal article" date="2019" name="Appl. Microbiol. Biotechnol.">
        <title>Genome sequence of Isaria javanica and comparative genome analysis insights into family S53 peptidase evolution in fungal entomopathogens.</title>
        <authorList>
            <person name="Lin R."/>
            <person name="Zhang X."/>
            <person name="Xin B."/>
            <person name="Zou M."/>
            <person name="Gao Y."/>
            <person name="Qin F."/>
            <person name="Hu Q."/>
            <person name="Xie B."/>
            <person name="Cheng X."/>
        </authorList>
    </citation>
    <scope>NUCLEOTIDE SEQUENCE [LARGE SCALE GENOMIC DNA]</scope>
    <source>
        <strain evidence="1 2">IJ1G</strain>
    </source>
</reference>
<dbReference type="OrthoDB" id="415825at2759"/>
<keyword evidence="2" id="KW-1185">Reference proteome</keyword>
<sequence>MDVLRVAAASTWSYFSDNATLSYCNLVSAQVPTYTNVSALGEKLSADAEILLPDSDRYQHATRRWSVLEAPTISFVVVVATEEDIAQTPVIMFYIAQEGATVVDSKYTKLFEDLGAVVTDKGSGDYTQLSAWTGNDNQSPPCQKAGLANVRFPIDLETYCIETQRIVYNLFAEGTKDTPAFANSLLLFEGYSTQGVKAISSESTAFAFRANNLLVSPLITYQRDGSVALDKKAADFGKSLRQALHHGSGRSEMHTYVNYAYGDESLNNVYGYEEWRQEKLKKLKRMYDPHGRFNFYAPIA</sequence>